<proteinExistence type="predicted"/>
<evidence type="ECO:0008006" key="3">
    <source>
        <dbReference type="Google" id="ProtNLM"/>
    </source>
</evidence>
<dbReference type="EMBL" id="JASCZI010273332">
    <property type="protein sequence ID" value="MED6224662.1"/>
    <property type="molecule type" value="Genomic_DNA"/>
</dbReference>
<reference evidence="1 2" key="1">
    <citation type="journal article" date="2023" name="Plants (Basel)">
        <title>Bridging the Gap: Combining Genomics and Transcriptomics Approaches to Understand Stylosanthes scabra, an Orphan Legume from the Brazilian Caatinga.</title>
        <authorList>
            <person name="Ferreira-Neto J.R.C."/>
            <person name="da Silva M.D."/>
            <person name="Binneck E."/>
            <person name="de Melo N.F."/>
            <person name="da Silva R.H."/>
            <person name="de Melo A.L.T.M."/>
            <person name="Pandolfi V."/>
            <person name="Bustamante F.O."/>
            <person name="Brasileiro-Vidal A.C."/>
            <person name="Benko-Iseppon A.M."/>
        </authorList>
    </citation>
    <scope>NUCLEOTIDE SEQUENCE [LARGE SCALE GENOMIC DNA]</scope>
    <source>
        <tissue evidence="1">Leaves</tissue>
    </source>
</reference>
<feature type="non-terminal residue" evidence="1">
    <location>
        <position position="79"/>
    </location>
</feature>
<comment type="caution">
    <text evidence="1">The sequence shown here is derived from an EMBL/GenBank/DDBJ whole genome shotgun (WGS) entry which is preliminary data.</text>
</comment>
<name>A0ABU6ZRQ1_9FABA</name>
<sequence>MAQGKLLSADRMARIMGSSPHCHNCHKATCIETILHALRDCPHVASVWSRIIAPIALMPFLSTNLEEWVELNMQNEYGA</sequence>
<keyword evidence="2" id="KW-1185">Reference proteome</keyword>
<evidence type="ECO:0000313" key="2">
    <source>
        <dbReference type="Proteomes" id="UP001341840"/>
    </source>
</evidence>
<accession>A0ABU6ZRQ1</accession>
<organism evidence="1 2">
    <name type="scientific">Stylosanthes scabra</name>
    <dbReference type="NCBI Taxonomy" id="79078"/>
    <lineage>
        <taxon>Eukaryota</taxon>
        <taxon>Viridiplantae</taxon>
        <taxon>Streptophyta</taxon>
        <taxon>Embryophyta</taxon>
        <taxon>Tracheophyta</taxon>
        <taxon>Spermatophyta</taxon>
        <taxon>Magnoliopsida</taxon>
        <taxon>eudicotyledons</taxon>
        <taxon>Gunneridae</taxon>
        <taxon>Pentapetalae</taxon>
        <taxon>rosids</taxon>
        <taxon>fabids</taxon>
        <taxon>Fabales</taxon>
        <taxon>Fabaceae</taxon>
        <taxon>Papilionoideae</taxon>
        <taxon>50 kb inversion clade</taxon>
        <taxon>dalbergioids sensu lato</taxon>
        <taxon>Dalbergieae</taxon>
        <taxon>Pterocarpus clade</taxon>
        <taxon>Stylosanthes</taxon>
    </lineage>
</organism>
<evidence type="ECO:0000313" key="1">
    <source>
        <dbReference type="EMBL" id="MED6224662.1"/>
    </source>
</evidence>
<dbReference type="Proteomes" id="UP001341840">
    <property type="component" value="Unassembled WGS sequence"/>
</dbReference>
<gene>
    <name evidence="1" type="ORF">PIB30_086270</name>
</gene>
<protein>
    <recommendedName>
        <fullName evidence="3">Reverse transcriptase zinc-binding domain-containing protein</fullName>
    </recommendedName>
</protein>